<name>A0A3N1CXU8_9ACTN</name>
<feature type="transmembrane region" description="Helical" evidence="8">
    <location>
        <begin position="402"/>
        <end position="427"/>
    </location>
</feature>
<dbReference type="GO" id="GO:0022857">
    <property type="term" value="F:transmembrane transporter activity"/>
    <property type="evidence" value="ECO:0007669"/>
    <property type="project" value="InterPro"/>
</dbReference>
<feature type="transmembrane region" description="Helical" evidence="8">
    <location>
        <begin position="447"/>
        <end position="467"/>
    </location>
</feature>
<keyword evidence="5 8" id="KW-1133">Transmembrane helix</keyword>
<protein>
    <submittedName>
        <fullName evidence="9">Purine-cytosine permease-like protein</fullName>
    </submittedName>
</protein>
<evidence type="ECO:0000256" key="1">
    <source>
        <dbReference type="ARBA" id="ARBA00004141"/>
    </source>
</evidence>
<evidence type="ECO:0000256" key="5">
    <source>
        <dbReference type="ARBA" id="ARBA00022989"/>
    </source>
</evidence>
<comment type="subcellular location">
    <subcellularLocation>
        <location evidence="1">Membrane</location>
        <topology evidence="1">Multi-pass membrane protein</topology>
    </subcellularLocation>
</comment>
<reference evidence="9 10" key="1">
    <citation type="submission" date="2018-11" db="EMBL/GenBank/DDBJ databases">
        <title>Sequencing the genomes of 1000 actinobacteria strains.</title>
        <authorList>
            <person name="Klenk H.-P."/>
        </authorList>
    </citation>
    <scope>NUCLEOTIDE SEQUENCE [LARGE SCALE GENOMIC DNA]</scope>
    <source>
        <strain evidence="9 10">DSM 44254</strain>
    </source>
</reference>
<dbReference type="InterPro" id="IPR026030">
    <property type="entry name" value="Pur-cyt_permease_Fcy2/21/22"/>
</dbReference>
<dbReference type="EMBL" id="RJKE01000001">
    <property type="protein sequence ID" value="ROO86066.1"/>
    <property type="molecule type" value="Genomic_DNA"/>
</dbReference>
<dbReference type="PANTHER" id="PTHR31806">
    <property type="entry name" value="PURINE-CYTOSINE PERMEASE FCY2-RELATED"/>
    <property type="match status" value="1"/>
</dbReference>
<keyword evidence="10" id="KW-1185">Reference proteome</keyword>
<dbReference type="AlphaFoldDB" id="A0A3N1CXU8"/>
<dbReference type="RefSeq" id="WP_123665503.1">
    <property type="nucleotide sequence ID" value="NZ_RJKE01000001.1"/>
</dbReference>
<feature type="transmembrane region" description="Helical" evidence="8">
    <location>
        <begin position="103"/>
        <end position="122"/>
    </location>
</feature>
<evidence type="ECO:0000256" key="6">
    <source>
        <dbReference type="ARBA" id="ARBA00023136"/>
    </source>
</evidence>
<evidence type="ECO:0000256" key="2">
    <source>
        <dbReference type="ARBA" id="ARBA00008974"/>
    </source>
</evidence>
<accession>A0A3N1CXU8</accession>
<feature type="transmembrane region" description="Helical" evidence="8">
    <location>
        <begin position="59"/>
        <end position="82"/>
    </location>
</feature>
<feature type="transmembrane region" description="Helical" evidence="8">
    <location>
        <begin position="32"/>
        <end position="53"/>
    </location>
</feature>
<dbReference type="Gene3D" id="1.10.4160.10">
    <property type="entry name" value="Hydantoin permease"/>
    <property type="match status" value="1"/>
</dbReference>
<feature type="transmembrane region" description="Helical" evidence="8">
    <location>
        <begin position="327"/>
        <end position="351"/>
    </location>
</feature>
<evidence type="ECO:0000313" key="10">
    <source>
        <dbReference type="Proteomes" id="UP000272400"/>
    </source>
</evidence>
<dbReference type="OrthoDB" id="9809167at2"/>
<evidence type="ECO:0000256" key="4">
    <source>
        <dbReference type="ARBA" id="ARBA00022692"/>
    </source>
</evidence>
<evidence type="ECO:0000256" key="3">
    <source>
        <dbReference type="ARBA" id="ARBA00022448"/>
    </source>
</evidence>
<dbReference type="PIRSF" id="PIRSF002744">
    <property type="entry name" value="Pur-cyt_permease"/>
    <property type="match status" value="1"/>
</dbReference>
<proteinExistence type="inferred from homology"/>
<dbReference type="Pfam" id="PF02133">
    <property type="entry name" value="Transp_cyt_pur"/>
    <property type="match status" value="1"/>
</dbReference>
<feature type="transmembrane region" description="Helical" evidence="8">
    <location>
        <begin position="212"/>
        <end position="234"/>
    </location>
</feature>
<evidence type="ECO:0000313" key="9">
    <source>
        <dbReference type="EMBL" id="ROO86066.1"/>
    </source>
</evidence>
<keyword evidence="3 7" id="KW-0813">Transport</keyword>
<feature type="transmembrane region" description="Helical" evidence="8">
    <location>
        <begin position="142"/>
        <end position="162"/>
    </location>
</feature>
<keyword evidence="6 7" id="KW-0472">Membrane</keyword>
<dbReference type="InterPro" id="IPR001248">
    <property type="entry name" value="Pur-cyt_permease"/>
</dbReference>
<keyword evidence="4 8" id="KW-0812">Transmembrane</keyword>
<dbReference type="Proteomes" id="UP000272400">
    <property type="component" value="Unassembled WGS sequence"/>
</dbReference>
<evidence type="ECO:0000256" key="8">
    <source>
        <dbReference type="SAM" id="Phobius"/>
    </source>
</evidence>
<feature type="transmembrane region" description="Helical" evidence="8">
    <location>
        <begin position="357"/>
        <end position="381"/>
    </location>
</feature>
<comment type="caution">
    <text evidence="9">The sequence shown here is derived from an EMBL/GenBank/DDBJ whole genome shotgun (WGS) entry which is preliminary data.</text>
</comment>
<feature type="transmembrane region" description="Helical" evidence="8">
    <location>
        <begin position="291"/>
        <end position="315"/>
    </location>
</feature>
<feature type="transmembrane region" description="Helical" evidence="8">
    <location>
        <begin position="246"/>
        <end position="271"/>
    </location>
</feature>
<organism evidence="9 10">
    <name type="scientific">Actinocorallia herbida</name>
    <dbReference type="NCBI Taxonomy" id="58109"/>
    <lineage>
        <taxon>Bacteria</taxon>
        <taxon>Bacillati</taxon>
        <taxon>Actinomycetota</taxon>
        <taxon>Actinomycetes</taxon>
        <taxon>Streptosporangiales</taxon>
        <taxon>Thermomonosporaceae</taxon>
        <taxon>Actinocorallia</taxon>
    </lineage>
</organism>
<evidence type="ECO:0000256" key="7">
    <source>
        <dbReference type="PIRNR" id="PIRNR002744"/>
    </source>
</evidence>
<comment type="similarity">
    <text evidence="2 7">Belongs to the purine-cytosine permease (2.A.39) family.</text>
</comment>
<dbReference type="GO" id="GO:0005886">
    <property type="term" value="C:plasma membrane"/>
    <property type="evidence" value="ECO:0007669"/>
    <property type="project" value="TreeGrafter"/>
</dbReference>
<sequence length="499" mass="51564">MSGNPPTSGIERRGIDTVPAAERSYSPRSIFAVLYGSDLTFGVIVVGALPIAFGLGWWAAFWAILAGGALGGLVLAPMGLFGPRTGTNNAVSSGAHFGVGGRFIGTMLSLFSAFGFVAVTLWTSGDALVSTLGRIFGFEAGAPARAVGYALIAMLVLLVSIWGIHALLKVQSRIMVPIMTVVMLAGVIAFAPDFTAGTTSDEPLLGGFWPTWTLSALVVASTVISYGPFIGDWARYIDPDEHSTASVVAATGFGGFAGIALPSLWGAFIASSLPASATGVFVPDLVAASPAWYLPGIILLGLVAGCAQAAVGLYGTGLDTSSLIPRLSRVTATAAIAVVAVAFVYLGAFVWDAAAAVSAFLILLVIVTTPWIVILTIGYVVRRGHYHPDDLQVFTRGQRGGRYWFTAGFNWRAVAAWLPASVIGVLFGAAPPVFTGPWANAAGGVDLSFLSAGLTAAVLYTVFLVVAPEPAYVHGPRGPRFGSANAAEEPRPLADAVAR</sequence>
<dbReference type="PANTHER" id="PTHR31806:SF1">
    <property type="entry name" value="PURINE-CYTOSINE PERMEASE FCY2-RELATED"/>
    <property type="match status" value="1"/>
</dbReference>
<gene>
    <name evidence="9" type="ORF">EDD29_3627</name>
</gene>
<feature type="transmembrane region" description="Helical" evidence="8">
    <location>
        <begin position="174"/>
        <end position="192"/>
    </location>
</feature>